<keyword evidence="1" id="KW-0812">Transmembrane</keyword>
<feature type="transmembrane region" description="Helical" evidence="1">
    <location>
        <begin position="29"/>
        <end position="49"/>
    </location>
</feature>
<evidence type="ECO:0000313" key="2">
    <source>
        <dbReference type="EMBL" id="UJF33513.1"/>
    </source>
</evidence>
<feature type="transmembrane region" description="Helical" evidence="1">
    <location>
        <begin position="126"/>
        <end position="150"/>
    </location>
</feature>
<gene>
    <name evidence="2" type="ORF">L0M14_29115</name>
</gene>
<evidence type="ECO:0000313" key="3">
    <source>
        <dbReference type="Proteomes" id="UP001649230"/>
    </source>
</evidence>
<dbReference type="EMBL" id="CP090978">
    <property type="protein sequence ID" value="UJF33513.1"/>
    <property type="molecule type" value="Genomic_DNA"/>
</dbReference>
<protein>
    <submittedName>
        <fullName evidence="2">Uncharacterized protein</fullName>
    </submittedName>
</protein>
<feature type="transmembrane region" description="Helical" evidence="1">
    <location>
        <begin position="69"/>
        <end position="85"/>
    </location>
</feature>
<keyword evidence="1" id="KW-0472">Membrane</keyword>
<feature type="transmembrane region" description="Helical" evidence="1">
    <location>
        <begin position="97"/>
        <end position="114"/>
    </location>
</feature>
<evidence type="ECO:0000256" key="1">
    <source>
        <dbReference type="SAM" id="Phobius"/>
    </source>
</evidence>
<sequence>MDDRIYLYLVWGIGIILFISAVPRGKRRVAQIAFLFKQFLTWILGLIVVEFDLIEYPVRFFASVNRSSFTFEYFAYPCICAVFNSRYPEGRSIPYKLVYFAAYTSAMTLIEWMIERNSTFIEYIHWSWYWTWLSLFITFGMSRAFTRWFFHVKHVPQQREGVQ</sequence>
<dbReference type="InterPro" id="IPR048147">
    <property type="entry name" value="CBO0543-like"/>
</dbReference>
<dbReference type="NCBIfam" id="NF041644">
    <property type="entry name" value="CBO0543_fam"/>
    <property type="match status" value="1"/>
</dbReference>
<name>A0ABY3SIA4_9BACL</name>
<feature type="transmembrane region" description="Helical" evidence="1">
    <location>
        <begin position="6"/>
        <end position="22"/>
    </location>
</feature>
<dbReference type="RefSeq" id="WP_235119883.1">
    <property type="nucleotide sequence ID" value="NZ_CP090978.1"/>
</dbReference>
<accession>A0ABY3SIA4</accession>
<dbReference type="Proteomes" id="UP001649230">
    <property type="component" value="Chromosome"/>
</dbReference>
<proteinExistence type="predicted"/>
<reference evidence="2 3" key="1">
    <citation type="journal article" date="2024" name="Int. J. Syst. Evol. Microbiol.">
        <title>Paenibacillus hexagrammi sp. nov., a novel bacterium isolated from the gut content of Hexagrammos agrammus.</title>
        <authorList>
            <person name="Jung H.K."/>
            <person name="Kim D.G."/>
            <person name="Zin H."/>
            <person name="Park J."/>
            <person name="Jung H."/>
            <person name="Kim Y.O."/>
            <person name="Kong H.J."/>
            <person name="Kim J.W."/>
            <person name="Kim Y.S."/>
        </authorList>
    </citation>
    <scope>NUCLEOTIDE SEQUENCE [LARGE SCALE GENOMIC DNA]</scope>
    <source>
        <strain evidence="2 3">YPD9-1</strain>
    </source>
</reference>
<keyword evidence="3" id="KW-1185">Reference proteome</keyword>
<keyword evidence="1" id="KW-1133">Transmembrane helix</keyword>
<organism evidence="2 3">
    <name type="scientific">Paenibacillus hexagrammi</name>
    <dbReference type="NCBI Taxonomy" id="2908839"/>
    <lineage>
        <taxon>Bacteria</taxon>
        <taxon>Bacillati</taxon>
        <taxon>Bacillota</taxon>
        <taxon>Bacilli</taxon>
        <taxon>Bacillales</taxon>
        <taxon>Paenibacillaceae</taxon>
        <taxon>Paenibacillus</taxon>
    </lineage>
</organism>